<dbReference type="Gene3D" id="3.40.50.2000">
    <property type="entry name" value="Glycogen Phosphorylase B"/>
    <property type="match status" value="1"/>
</dbReference>
<proteinExistence type="predicted"/>
<dbReference type="RefSeq" id="WP_311534674.1">
    <property type="nucleotide sequence ID" value="NZ_JAVRHQ010000009.1"/>
</dbReference>
<comment type="caution">
    <text evidence="1">The sequence shown here is derived from an EMBL/GenBank/DDBJ whole genome shotgun (WGS) entry which is preliminary data.</text>
</comment>
<organism evidence="1 2">
    <name type="scientific">Autumnicola tepida</name>
    <dbReference type="NCBI Taxonomy" id="3075595"/>
    <lineage>
        <taxon>Bacteria</taxon>
        <taxon>Pseudomonadati</taxon>
        <taxon>Bacteroidota</taxon>
        <taxon>Flavobacteriia</taxon>
        <taxon>Flavobacteriales</taxon>
        <taxon>Flavobacteriaceae</taxon>
        <taxon>Autumnicola</taxon>
    </lineage>
</organism>
<dbReference type="SUPFAM" id="SSF53756">
    <property type="entry name" value="UDP-Glycosyltransferase/glycogen phosphorylase"/>
    <property type="match status" value="1"/>
</dbReference>
<keyword evidence="2" id="KW-1185">Reference proteome</keyword>
<evidence type="ECO:0000313" key="1">
    <source>
        <dbReference type="EMBL" id="MDT0643053.1"/>
    </source>
</evidence>
<reference evidence="1 2" key="1">
    <citation type="submission" date="2023-09" db="EMBL/GenBank/DDBJ databases">
        <authorList>
            <person name="Rey-Velasco X."/>
        </authorList>
    </citation>
    <scope>NUCLEOTIDE SEQUENCE [LARGE SCALE GENOMIC DNA]</scope>
    <source>
        <strain evidence="1 2">F363</strain>
    </source>
</reference>
<gene>
    <name evidence="1" type="ORF">RM553_09460</name>
</gene>
<dbReference type="Proteomes" id="UP001262889">
    <property type="component" value="Unassembled WGS sequence"/>
</dbReference>
<dbReference type="EMBL" id="JAVRHQ010000009">
    <property type="protein sequence ID" value="MDT0643053.1"/>
    <property type="molecule type" value="Genomic_DNA"/>
</dbReference>
<evidence type="ECO:0000313" key="2">
    <source>
        <dbReference type="Proteomes" id="UP001262889"/>
    </source>
</evidence>
<name>A0ABU3C9M8_9FLAO</name>
<protein>
    <submittedName>
        <fullName evidence="1">UDP-glycosyltransferase</fullName>
    </submittedName>
</protein>
<accession>A0ABU3C9M8</accession>
<sequence>MKILVATNHLYQYGGSETYTFTLIEEINRRKNFDVEYFTFKKGSVSERIENQLGVKFLSKEKYDLILANHNSCVEKLYGMGFIIQTCHGIFPSLEQPSDKADAYVSISQEVQSHLADKGYSSKIILNGLNLNRFKPKNPVSKNLRNVLSLCHSVEANSFIEEICKLNQWKFLKAYKYDSPLWEIENKINEADIVIGLGRSAYEAMACGRPVVIFDKRRYSDWFGDGYVKNILGLSLINNCSGRYFKYNFSSEDLELEIKKFRKNHSVYFREFAEKELDIVKNTDKYLEYFEFLQKNQKTLKRKLWITLSKFYIGNYNLSKILFLKKRILKFF</sequence>